<dbReference type="InterPro" id="IPR003615">
    <property type="entry name" value="HNH_nuc"/>
</dbReference>
<name>A0A7M2XUP2_9NOCA</name>
<dbReference type="Pfam" id="PF01844">
    <property type="entry name" value="HNH"/>
    <property type="match status" value="1"/>
</dbReference>
<dbReference type="GO" id="GO:0008270">
    <property type="term" value="F:zinc ion binding"/>
    <property type="evidence" value="ECO:0007669"/>
    <property type="project" value="InterPro"/>
</dbReference>
<evidence type="ECO:0000313" key="3">
    <source>
        <dbReference type="Proteomes" id="UP000593818"/>
    </source>
</evidence>
<reference evidence="2 3" key="1">
    <citation type="submission" date="2020-10" db="EMBL/GenBank/DDBJ databases">
        <title>Whole genome sequence of oil-degrading bacteria Rhodococcus pyridinivorans strain 5Ap.</title>
        <authorList>
            <person name="Akhremchuk A.E."/>
            <person name="Valentovich L.N."/>
            <person name="Charniauskaya M.I."/>
            <person name="Bukliarevich H.A."/>
            <person name="Titok M.A."/>
        </authorList>
    </citation>
    <scope>NUCLEOTIDE SEQUENCE [LARGE SCALE GENOMIC DNA]</scope>
    <source>
        <strain evidence="2 3">5Ap</strain>
    </source>
</reference>
<keyword evidence="3" id="KW-1185">Reference proteome</keyword>
<dbReference type="Gene3D" id="1.10.30.50">
    <property type="match status" value="1"/>
</dbReference>
<dbReference type="GO" id="GO:0003676">
    <property type="term" value="F:nucleic acid binding"/>
    <property type="evidence" value="ECO:0007669"/>
    <property type="project" value="InterPro"/>
</dbReference>
<dbReference type="EMBL" id="CP063450">
    <property type="protein sequence ID" value="QOW01063.1"/>
    <property type="molecule type" value="Genomic_DNA"/>
</dbReference>
<evidence type="ECO:0000259" key="1">
    <source>
        <dbReference type="Pfam" id="PF01844"/>
    </source>
</evidence>
<dbReference type="CDD" id="cd00085">
    <property type="entry name" value="HNHc"/>
    <property type="match status" value="1"/>
</dbReference>
<accession>A0A7M2XUP2</accession>
<sequence>MDGQPIDYAAGDDMPDSFTVDHFHPVSTHPELGNDPANLRPAHRACNLARGNGEAPLSLGSLSEDW</sequence>
<keyword evidence="2" id="KW-0255">Endonuclease</keyword>
<feature type="domain" description="HNH" evidence="1">
    <location>
        <begin position="14"/>
        <end position="52"/>
    </location>
</feature>
<evidence type="ECO:0000313" key="2">
    <source>
        <dbReference type="EMBL" id="QOW01063.1"/>
    </source>
</evidence>
<proteinExistence type="predicted"/>
<dbReference type="InterPro" id="IPR002711">
    <property type="entry name" value="HNH"/>
</dbReference>
<gene>
    <name evidence="2" type="ORF">INP59_03780</name>
</gene>
<keyword evidence="2" id="KW-0540">Nuclease</keyword>
<dbReference type="Proteomes" id="UP000593818">
    <property type="component" value="Chromosome"/>
</dbReference>
<dbReference type="AlphaFoldDB" id="A0A7M2XUP2"/>
<dbReference type="GO" id="GO:0004519">
    <property type="term" value="F:endonuclease activity"/>
    <property type="evidence" value="ECO:0007669"/>
    <property type="project" value="UniProtKB-KW"/>
</dbReference>
<keyword evidence="2" id="KW-0378">Hydrolase</keyword>
<protein>
    <submittedName>
        <fullName evidence="2">HNH endonuclease</fullName>
    </submittedName>
</protein>
<organism evidence="2 3">
    <name type="scientific">Rhodococcus pyridinivorans</name>
    <dbReference type="NCBI Taxonomy" id="103816"/>
    <lineage>
        <taxon>Bacteria</taxon>
        <taxon>Bacillati</taxon>
        <taxon>Actinomycetota</taxon>
        <taxon>Actinomycetes</taxon>
        <taxon>Mycobacteriales</taxon>
        <taxon>Nocardiaceae</taxon>
        <taxon>Rhodococcus</taxon>
    </lineage>
</organism>